<dbReference type="Pfam" id="PF13860">
    <property type="entry name" value="FlgD_ig"/>
    <property type="match status" value="1"/>
</dbReference>
<dbReference type="Gene3D" id="2.60.40.4070">
    <property type="match status" value="1"/>
</dbReference>
<protein>
    <submittedName>
        <fullName evidence="2">FlgD immunoglobulin-like domain containing protein</fullName>
    </submittedName>
</protein>
<sequence>MTDKQWCAVEFGFGDYDAGIFGFDIWEPCNDGAFEWSMPGWPGPNTGTEFLAHDYWSGNLLPVYWFAGYAYGEGEIPLDVYPRHDRAGFGTCDGQEVNFDAFCLGRLGIYRDGLPCNPGQPLEYACCIGSICHITAFNDCMILGGEWQLGFETCDPSPCGSSAVGDEGGRADPSALHLAPNNPNPFIRTTRISYGVPADASDAPVSLRIFDTTGSLVRTLAHASERKGQNSTAWDGTDDLGRRVGTGVYFLRLSVGLQCVTRPILLVR</sequence>
<gene>
    <name evidence="2" type="ORF">ACFL6M_03335</name>
</gene>
<feature type="domain" description="FlgD/Vpr Ig-like" evidence="1">
    <location>
        <begin position="196"/>
        <end position="253"/>
    </location>
</feature>
<evidence type="ECO:0000259" key="1">
    <source>
        <dbReference type="Pfam" id="PF13860"/>
    </source>
</evidence>
<name>A0ABV6YJU5_UNCEI</name>
<evidence type="ECO:0000313" key="3">
    <source>
        <dbReference type="Proteomes" id="UP001593833"/>
    </source>
</evidence>
<dbReference type="EMBL" id="JBHPKH010000024">
    <property type="protein sequence ID" value="MFC1572613.1"/>
    <property type="molecule type" value="Genomic_DNA"/>
</dbReference>
<accession>A0ABV6YJU5</accession>
<evidence type="ECO:0000313" key="2">
    <source>
        <dbReference type="EMBL" id="MFC1572613.1"/>
    </source>
</evidence>
<dbReference type="Proteomes" id="UP001593833">
    <property type="component" value="Unassembled WGS sequence"/>
</dbReference>
<organism evidence="2 3">
    <name type="scientific">Eiseniibacteriota bacterium</name>
    <dbReference type="NCBI Taxonomy" id="2212470"/>
    <lineage>
        <taxon>Bacteria</taxon>
        <taxon>Candidatus Eiseniibacteriota</taxon>
    </lineage>
</organism>
<proteinExistence type="predicted"/>
<dbReference type="InterPro" id="IPR025965">
    <property type="entry name" value="FlgD/Vpr_Ig-like"/>
</dbReference>
<comment type="caution">
    <text evidence="2">The sequence shown here is derived from an EMBL/GenBank/DDBJ whole genome shotgun (WGS) entry which is preliminary data.</text>
</comment>
<reference evidence="2 3" key="1">
    <citation type="submission" date="2024-09" db="EMBL/GenBank/DDBJ databases">
        <authorList>
            <person name="D'Angelo T."/>
        </authorList>
    </citation>
    <scope>NUCLEOTIDE SEQUENCE [LARGE SCALE GENOMIC DNA]</scope>
    <source>
        <strain evidence="2">SAG AM-320-E07</strain>
    </source>
</reference>
<keyword evidence="3" id="KW-1185">Reference proteome</keyword>